<dbReference type="SUPFAM" id="SSF56529">
    <property type="entry name" value="FAH"/>
    <property type="match status" value="1"/>
</dbReference>
<reference evidence="4" key="1">
    <citation type="journal article" date="2019" name="Int. J. Syst. Evol. Microbiol.">
        <title>The Global Catalogue of Microorganisms (GCM) 10K type strain sequencing project: providing services to taxonomists for standard genome sequencing and annotation.</title>
        <authorList>
            <consortium name="The Broad Institute Genomics Platform"/>
            <consortium name="The Broad Institute Genome Sequencing Center for Infectious Disease"/>
            <person name="Wu L."/>
            <person name="Ma J."/>
        </authorList>
    </citation>
    <scope>NUCLEOTIDE SEQUENCE [LARGE SCALE GENOMIC DNA]</scope>
    <source>
        <strain evidence="4">CGMCC 4.7317</strain>
    </source>
</reference>
<dbReference type="InterPro" id="IPR011234">
    <property type="entry name" value="Fumarylacetoacetase-like_C"/>
</dbReference>
<dbReference type="EMBL" id="JBHSTI010000008">
    <property type="protein sequence ID" value="MFC6238213.1"/>
    <property type="molecule type" value="Genomic_DNA"/>
</dbReference>
<dbReference type="PANTHER" id="PTHR30143:SF0">
    <property type="entry name" value="2-KETO-4-PENTENOATE HYDRATASE"/>
    <property type="match status" value="1"/>
</dbReference>
<dbReference type="Pfam" id="PF01557">
    <property type="entry name" value="FAA_hydrolase"/>
    <property type="match status" value="1"/>
</dbReference>
<dbReference type="PANTHER" id="PTHR30143">
    <property type="entry name" value="ACID HYDRATASE"/>
    <property type="match status" value="1"/>
</dbReference>
<evidence type="ECO:0000313" key="3">
    <source>
        <dbReference type="EMBL" id="MFC6238213.1"/>
    </source>
</evidence>
<keyword evidence="4" id="KW-1185">Reference proteome</keyword>
<evidence type="ECO:0000259" key="2">
    <source>
        <dbReference type="Pfam" id="PF01557"/>
    </source>
</evidence>
<proteinExistence type="predicted"/>
<accession>A0ABW1T0J7</accession>
<evidence type="ECO:0000256" key="1">
    <source>
        <dbReference type="ARBA" id="ARBA00023239"/>
    </source>
</evidence>
<dbReference type="InterPro" id="IPR050772">
    <property type="entry name" value="Hydratase-Decarb/MhpD_sf"/>
</dbReference>
<gene>
    <name evidence="3" type="ORF">ACFQGU_10010</name>
</gene>
<organism evidence="3 4">
    <name type="scientific">Longivirga aurantiaca</name>
    <dbReference type="NCBI Taxonomy" id="1837743"/>
    <lineage>
        <taxon>Bacteria</taxon>
        <taxon>Bacillati</taxon>
        <taxon>Actinomycetota</taxon>
        <taxon>Actinomycetes</taxon>
        <taxon>Sporichthyales</taxon>
        <taxon>Sporichthyaceae</taxon>
        <taxon>Longivirga</taxon>
    </lineage>
</organism>
<keyword evidence="1" id="KW-0456">Lyase</keyword>
<name>A0ABW1T0J7_9ACTN</name>
<dbReference type="Gene3D" id="3.90.850.10">
    <property type="entry name" value="Fumarylacetoacetase-like, C-terminal domain"/>
    <property type="match status" value="1"/>
</dbReference>
<feature type="domain" description="Fumarylacetoacetase-like C-terminal" evidence="2">
    <location>
        <begin position="71"/>
        <end position="254"/>
    </location>
</feature>
<sequence length="258" mass="27088">MSDEIESFVGTLLEAVRTRTATTPFTDTRDLDEATALQVQDAVVRARIEAGNPLMGAKLGLTSKAKMTQMKVDRPLYGWLTSDMQVDAGQTVRCADYIQPRVEPEIAFLLGRDLEGPHVAATHVLAATEAVFGAIDILDSRYAGYAFTFNDVVADNASSAGFVLGGTPLDPYGIDLRLTGCVLQKNGELVSTAAGASVMGHPAAAVAWLVRALAARGMGLQAGQVVMAGGMTEAIPVAPGDSVVASFDRLGSVEIAFR</sequence>
<dbReference type="Proteomes" id="UP001596138">
    <property type="component" value="Unassembled WGS sequence"/>
</dbReference>
<protein>
    <submittedName>
        <fullName evidence="3">2-keto-4-pentenoate hydratase</fullName>
    </submittedName>
</protein>
<evidence type="ECO:0000313" key="4">
    <source>
        <dbReference type="Proteomes" id="UP001596138"/>
    </source>
</evidence>
<dbReference type="InterPro" id="IPR036663">
    <property type="entry name" value="Fumarylacetoacetase_C_sf"/>
</dbReference>
<comment type="caution">
    <text evidence="3">The sequence shown here is derived from an EMBL/GenBank/DDBJ whole genome shotgun (WGS) entry which is preliminary data.</text>
</comment>
<dbReference type="RefSeq" id="WP_386766229.1">
    <property type="nucleotide sequence ID" value="NZ_JBHSTI010000008.1"/>
</dbReference>